<gene>
    <name evidence="1" type="ORF">KPSA1_06035</name>
</gene>
<evidence type="ECO:0000313" key="1">
    <source>
        <dbReference type="EMBL" id="GBH12566.1"/>
    </source>
</evidence>
<name>A0A2V0QHF6_PSESF</name>
<reference evidence="1 2" key="1">
    <citation type="submission" date="2018-04" db="EMBL/GenBank/DDBJ databases">
        <title>Draft genome sequence of Pseudomonas syringae pv. actinidiae biovar 1 strains isolated from kiwifruit in Kagawa prefecture.</title>
        <authorList>
            <person name="Tabuchi M."/>
            <person name="Saito M."/>
            <person name="Fujiwara S."/>
            <person name="Sasa N."/>
            <person name="Akimitsu K."/>
            <person name="Gomi K."/>
            <person name="Konishi-Sugita S."/>
            <person name="Hamano K."/>
            <person name="Kataoka I."/>
        </authorList>
    </citation>
    <scope>NUCLEOTIDE SEQUENCE [LARGE SCALE GENOMIC DNA]</scope>
    <source>
        <strain evidence="1 2">MAFF212206</strain>
    </source>
</reference>
<accession>A0A2V0QHF6</accession>
<comment type="caution">
    <text evidence="1">The sequence shown here is derived from an EMBL/GenBank/DDBJ whole genome shotgun (WGS) entry which is preliminary data.</text>
</comment>
<evidence type="ECO:0000313" key="2">
    <source>
        <dbReference type="Proteomes" id="UP000247480"/>
    </source>
</evidence>
<protein>
    <submittedName>
        <fullName evidence="1">Uncharacterized protein</fullName>
    </submittedName>
</protein>
<organism evidence="1 2">
    <name type="scientific">Pseudomonas syringae pv. actinidiae</name>
    <dbReference type="NCBI Taxonomy" id="103796"/>
    <lineage>
        <taxon>Bacteria</taxon>
        <taxon>Pseudomonadati</taxon>
        <taxon>Pseudomonadota</taxon>
        <taxon>Gammaproteobacteria</taxon>
        <taxon>Pseudomonadales</taxon>
        <taxon>Pseudomonadaceae</taxon>
        <taxon>Pseudomonas</taxon>
        <taxon>Pseudomonas syringae</taxon>
    </lineage>
</organism>
<dbReference type="Proteomes" id="UP000247480">
    <property type="component" value="Unassembled WGS sequence"/>
</dbReference>
<dbReference type="EMBL" id="BGJZ01000313">
    <property type="protein sequence ID" value="GBH12566.1"/>
    <property type="molecule type" value="Genomic_DNA"/>
</dbReference>
<proteinExistence type="predicted"/>
<dbReference type="AlphaFoldDB" id="A0A2V0QHF6"/>
<sequence>MPRNATTEAQAVIAPMANSARKWKLSTQRLPSDSACACTRCRSFSAHLFPMTLYL</sequence>